<accession>A0A9J6BIQ8</accession>
<feature type="coiled-coil region" evidence="1">
    <location>
        <begin position="598"/>
        <end position="627"/>
    </location>
</feature>
<keyword evidence="3" id="KW-1185">Reference proteome</keyword>
<gene>
    <name evidence="2" type="ORF">PVAND_017583</name>
</gene>
<keyword evidence="1" id="KW-0175">Coiled coil</keyword>
<dbReference type="AlphaFoldDB" id="A0A9J6BIQ8"/>
<sequence>MAPISPISNLPSDDHLTSAPVVSLNTTLLNIDDDNSIQDATSQHVSTFSSLPIVADVVEQTARILEDIKRKIQLQKEEEEEEERLKKEREISSILPETAVVTTTPSTLSSTSAKSFIILNHPKNLSLSPDSVGTDYPSASSSISPPFMKSKENVFTTEREILSTYKKTSPKTQKERHFSFDEDKVVVNELTKTSPSEHKFSPMEKKFFKVEYLSPIKNFSFDVNIPKSPTSEIEHRKSCSDEFQISSLIEHKKDSPTDDRVFDITIAEKYRNFNFDSPSSHKGQIYKDDFKVEHHKSMKDEFLQRQRVLSECDASTVVRPIVSPIKRKSFILENDYSPLKGDFYTIDKFKSTDSPTKRKSFILEDELFSNDYKALNFEQNKNSKLEKFSPLEREIFAAEKQILTVEHQKVEDESIRFKCPSFTLPLTSPTSPFTTVQRRFSGVNVTSIPVQPLAKSTPSICTDFINERPISFTVLPNLENTYQSVPQITSPYKSTLSCSSLASFSTWNPTTTITQASQVVSSESIIPSAISNMISQNKLKQTFGTKPSAIKPIVSALEYPAKKTPSSFPAFTVTSILPKSVTSKDKIISENINSNTALERYNKFIEKQKIQIELQQQQQQAEFLSLSMSLSPPMNRRHKDMPILRGSFVSL</sequence>
<reference evidence="2" key="1">
    <citation type="submission" date="2021-03" db="EMBL/GenBank/DDBJ databases">
        <title>Chromosome level genome of the anhydrobiotic midge Polypedilum vanderplanki.</title>
        <authorList>
            <person name="Yoshida Y."/>
            <person name="Kikawada T."/>
            <person name="Gusev O."/>
        </authorList>
    </citation>
    <scope>NUCLEOTIDE SEQUENCE</scope>
    <source>
        <strain evidence="2">NIAS01</strain>
        <tissue evidence="2">Whole body or cell culture</tissue>
    </source>
</reference>
<dbReference type="Proteomes" id="UP001107558">
    <property type="component" value="Chromosome 4"/>
</dbReference>
<organism evidence="2 3">
    <name type="scientific">Polypedilum vanderplanki</name>
    <name type="common">Sleeping chironomid midge</name>
    <dbReference type="NCBI Taxonomy" id="319348"/>
    <lineage>
        <taxon>Eukaryota</taxon>
        <taxon>Metazoa</taxon>
        <taxon>Ecdysozoa</taxon>
        <taxon>Arthropoda</taxon>
        <taxon>Hexapoda</taxon>
        <taxon>Insecta</taxon>
        <taxon>Pterygota</taxon>
        <taxon>Neoptera</taxon>
        <taxon>Endopterygota</taxon>
        <taxon>Diptera</taxon>
        <taxon>Nematocera</taxon>
        <taxon>Chironomoidea</taxon>
        <taxon>Chironomidae</taxon>
        <taxon>Chironominae</taxon>
        <taxon>Polypedilum</taxon>
        <taxon>Polypedilum</taxon>
    </lineage>
</organism>
<protein>
    <submittedName>
        <fullName evidence="2">Uncharacterized protein</fullName>
    </submittedName>
</protein>
<name>A0A9J6BIQ8_POLVA</name>
<evidence type="ECO:0000256" key="1">
    <source>
        <dbReference type="SAM" id="Coils"/>
    </source>
</evidence>
<dbReference type="EMBL" id="JADBJN010000004">
    <property type="protein sequence ID" value="KAG5669701.1"/>
    <property type="molecule type" value="Genomic_DNA"/>
</dbReference>
<feature type="coiled-coil region" evidence="1">
    <location>
        <begin position="58"/>
        <end position="91"/>
    </location>
</feature>
<evidence type="ECO:0000313" key="3">
    <source>
        <dbReference type="Proteomes" id="UP001107558"/>
    </source>
</evidence>
<proteinExistence type="predicted"/>
<evidence type="ECO:0000313" key="2">
    <source>
        <dbReference type="EMBL" id="KAG5669701.1"/>
    </source>
</evidence>
<comment type="caution">
    <text evidence="2">The sequence shown here is derived from an EMBL/GenBank/DDBJ whole genome shotgun (WGS) entry which is preliminary data.</text>
</comment>